<protein>
    <submittedName>
        <fullName evidence="2">Uncharacterized protein</fullName>
    </submittedName>
</protein>
<dbReference type="AlphaFoldDB" id="A0AAD4R738"/>
<feature type="chain" id="PRO_5042268204" evidence="1">
    <location>
        <begin position="22"/>
        <end position="119"/>
    </location>
</feature>
<sequence length="119" mass="12825">MMSKLLLFVLVCAGTVFLAGAIPNAPVQSTQQGSKPNDKQLPPISPEQAQKIANAIQEEFKKMDADTLNDLVKLVDSLDNAFDRLHPPNGSNGQNPLHALKKRGIFDGIFKAVGGIFGR</sequence>
<reference evidence="2" key="1">
    <citation type="submission" date="2022-01" db="EMBL/GenBank/DDBJ databases">
        <title>Genome Sequence Resource for Two Populations of Ditylenchus destructor, the Migratory Endoparasitic Phytonematode.</title>
        <authorList>
            <person name="Zhang H."/>
            <person name="Lin R."/>
            <person name="Xie B."/>
        </authorList>
    </citation>
    <scope>NUCLEOTIDE SEQUENCE</scope>
    <source>
        <strain evidence="2">BazhouSP</strain>
    </source>
</reference>
<gene>
    <name evidence="2" type="ORF">DdX_08522</name>
</gene>
<proteinExistence type="predicted"/>
<dbReference type="Proteomes" id="UP001201812">
    <property type="component" value="Unassembled WGS sequence"/>
</dbReference>
<comment type="caution">
    <text evidence="2">The sequence shown here is derived from an EMBL/GenBank/DDBJ whole genome shotgun (WGS) entry which is preliminary data.</text>
</comment>
<feature type="signal peptide" evidence="1">
    <location>
        <begin position="1"/>
        <end position="21"/>
    </location>
</feature>
<evidence type="ECO:0000256" key="1">
    <source>
        <dbReference type="SAM" id="SignalP"/>
    </source>
</evidence>
<dbReference type="EMBL" id="JAKKPZ010000013">
    <property type="protein sequence ID" value="KAI1714427.1"/>
    <property type="molecule type" value="Genomic_DNA"/>
</dbReference>
<evidence type="ECO:0000313" key="3">
    <source>
        <dbReference type="Proteomes" id="UP001201812"/>
    </source>
</evidence>
<name>A0AAD4R738_9BILA</name>
<keyword evidence="3" id="KW-1185">Reference proteome</keyword>
<accession>A0AAD4R738</accession>
<keyword evidence="1" id="KW-0732">Signal</keyword>
<organism evidence="2 3">
    <name type="scientific">Ditylenchus destructor</name>
    <dbReference type="NCBI Taxonomy" id="166010"/>
    <lineage>
        <taxon>Eukaryota</taxon>
        <taxon>Metazoa</taxon>
        <taxon>Ecdysozoa</taxon>
        <taxon>Nematoda</taxon>
        <taxon>Chromadorea</taxon>
        <taxon>Rhabditida</taxon>
        <taxon>Tylenchina</taxon>
        <taxon>Tylenchomorpha</taxon>
        <taxon>Sphaerularioidea</taxon>
        <taxon>Anguinidae</taxon>
        <taxon>Anguininae</taxon>
        <taxon>Ditylenchus</taxon>
    </lineage>
</organism>
<evidence type="ECO:0000313" key="2">
    <source>
        <dbReference type="EMBL" id="KAI1714427.1"/>
    </source>
</evidence>